<evidence type="ECO:0000256" key="4">
    <source>
        <dbReference type="ARBA" id="ARBA00023163"/>
    </source>
</evidence>
<dbReference type="FunFam" id="1.10.10.60:FF:000009">
    <property type="entry name" value="transcription factor MYB1R1"/>
    <property type="match status" value="1"/>
</dbReference>
<evidence type="ECO:0000256" key="5">
    <source>
        <dbReference type="ARBA" id="ARBA00023242"/>
    </source>
</evidence>
<gene>
    <name evidence="10" type="ORF">Sjap_001110</name>
</gene>
<dbReference type="InterPro" id="IPR001005">
    <property type="entry name" value="SANT/Myb"/>
</dbReference>
<dbReference type="PANTHER" id="PTHR44042">
    <property type="entry name" value="DUPLICATED HOMEODOMAIN-LIKE SUPERFAMILY PROTEIN-RELATED"/>
    <property type="match status" value="1"/>
</dbReference>
<dbReference type="Gene3D" id="1.10.10.60">
    <property type="entry name" value="Homeodomain-like"/>
    <property type="match status" value="2"/>
</dbReference>
<accession>A0AAP0KLW0</accession>
<feature type="domain" description="HTH myb-type" evidence="9">
    <location>
        <begin position="101"/>
        <end position="157"/>
    </location>
</feature>
<dbReference type="Pfam" id="PF00249">
    <property type="entry name" value="Myb_DNA-binding"/>
    <property type="match status" value="1"/>
</dbReference>
<keyword evidence="2" id="KW-0805">Transcription regulation</keyword>
<keyword evidence="5" id="KW-0539">Nucleus</keyword>
<dbReference type="AlphaFoldDB" id="A0AAP0KLW0"/>
<dbReference type="InterPro" id="IPR009057">
    <property type="entry name" value="Homeodomain-like_sf"/>
</dbReference>
<dbReference type="SUPFAM" id="SSF46689">
    <property type="entry name" value="Homeodomain-like"/>
    <property type="match status" value="2"/>
</dbReference>
<evidence type="ECO:0000259" key="7">
    <source>
        <dbReference type="PROSITE" id="PS50090"/>
    </source>
</evidence>
<feature type="domain" description="SANT" evidence="8">
    <location>
        <begin position="109"/>
        <end position="157"/>
    </location>
</feature>
<dbReference type="InterPro" id="IPR017884">
    <property type="entry name" value="SANT_dom"/>
</dbReference>
<feature type="compositionally biased region" description="Low complexity" evidence="6">
    <location>
        <begin position="192"/>
        <end position="214"/>
    </location>
</feature>
<evidence type="ECO:0000256" key="6">
    <source>
        <dbReference type="SAM" id="MobiDB-lite"/>
    </source>
</evidence>
<evidence type="ECO:0000259" key="8">
    <source>
        <dbReference type="PROSITE" id="PS51293"/>
    </source>
</evidence>
<dbReference type="GO" id="GO:0005634">
    <property type="term" value="C:nucleus"/>
    <property type="evidence" value="ECO:0007669"/>
    <property type="project" value="UniProtKB-SubCell"/>
</dbReference>
<keyword evidence="4" id="KW-0804">Transcription</keyword>
<feature type="domain" description="Myb-like" evidence="7">
    <location>
        <begin position="101"/>
        <end position="153"/>
    </location>
</feature>
<dbReference type="InterPro" id="IPR006447">
    <property type="entry name" value="Myb_dom_plants"/>
</dbReference>
<dbReference type="PROSITE" id="PS51293">
    <property type="entry name" value="SANT"/>
    <property type="match status" value="1"/>
</dbReference>
<dbReference type="FunFam" id="1.10.10.60:FF:000154">
    <property type="entry name" value="Transcription factor SRM1"/>
    <property type="match status" value="1"/>
</dbReference>
<feature type="domain" description="Myb-like" evidence="7">
    <location>
        <begin position="5"/>
        <end position="59"/>
    </location>
</feature>
<evidence type="ECO:0000313" key="11">
    <source>
        <dbReference type="Proteomes" id="UP001417504"/>
    </source>
</evidence>
<dbReference type="PROSITE" id="PS51294">
    <property type="entry name" value="HTH_MYB"/>
    <property type="match status" value="1"/>
</dbReference>
<dbReference type="EMBL" id="JBBNAE010000001">
    <property type="protein sequence ID" value="KAK9153630.1"/>
    <property type="molecule type" value="Genomic_DNA"/>
</dbReference>
<dbReference type="NCBIfam" id="TIGR01557">
    <property type="entry name" value="myb_SHAQKYF"/>
    <property type="match status" value="1"/>
</dbReference>
<protein>
    <submittedName>
        <fullName evidence="10">Uncharacterized protein</fullName>
    </submittedName>
</protein>
<organism evidence="10 11">
    <name type="scientific">Stephania japonica</name>
    <dbReference type="NCBI Taxonomy" id="461633"/>
    <lineage>
        <taxon>Eukaryota</taxon>
        <taxon>Viridiplantae</taxon>
        <taxon>Streptophyta</taxon>
        <taxon>Embryophyta</taxon>
        <taxon>Tracheophyta</taxon>
        <taxon>Spermatophyta</taxon>
        <taxon>Magnoliopsida</taxon>
        <taxon>Ranunculales</taxon>
        <taxon>Menispermaceae</taxon>
        <taxon>Menispermoideae</taxon>
        <taxon>Cissampelideae</taxon>
        <taxon>Stephania</taxon>
    </lineage>
</organism>
<dbReference type="PANTHER" id="PTHR44042:SF67">
    <property type="entry name" value="MYB-LIKE PROTEIN I"/>
    <property type="match status" value="1"/>
</dbReference>
<dbReference type="PROSITE" id="PS50090">
    <property type="entry name" value="MYB_LIKE"/>
    <property type="match status" value="2"/>
</dbReference>
<sequence length="214" mass="24081">MTRTMTNGNSSTWTREQDKAFESALVAFPEGSADRWARIAAQVAGKSAAEARERFEELLHDVTEIDSGRVEPPCYSDDSSVDVDDFRQQPRQISFAHKRENERKKGVPWTEEEHRLFLMGLQLYGRGDWRSISRRAVVTRTPTQVASHAQKYFNRMNSARKEKKRASIHDITVENSNFGHLDGPAAPPPQQPTLGPGPEQPEFPGFQGFGLPTA</sequence>
<keyword evidence="11" id="KW-1185">Reference proteome</keyword>
<evidence type="ECO:0000256" key="3">
    <source>
        <dbReference type="ARBA" id="ARBA00023125"/>
    </source>
</evidence>
<feature type="region of interest" description="Disordered" evidence="6">
    <location>
        <begin position="174"/>
        <end position="214"/>
    </location>
</feature>
<comment type="caution">
    <text evidence="10">The sequence shown here is derived from an EMBL/GenBank/DDBJ whole genome shotgun (WGS) entry which is preliminary data.</text>
</comment>
<dbReference type="GO" id="GO:0003677">
    <property type="term" value="F:DNA binding"/>
    <property type="evidence" value="ECO:0007669"/>
    <property type="project" value="UniProtKB-KW"/>
</dbReference>
<dbReference type="SMART" id="SM00717">
    <property type="entry name" value="SANT"/>
    <property type="match status" value="2"/>
</dbReference>
<evidence type="ECO:0000259" key="9">
    <source>
        <dbReference type="PROSITE" id="PS51294"/>
    </source>
</evidence>
<reference evidence="10 11" key="1">
    <citation type="submission" date="2024-01" db="EMBL/GenBank/DDBJ databases">
        <title>Genome assemblies of Stephania.</title>
        <authorList>
            <person name="Yang L."/>
        </authorList>
    </citation>
    <scope>NUCLEOTIDE SEQUENCE [LARGE SCALE GENOMIC DNA]</scope>
    <source>
        <strain evidence="10">QJT</strain>
        <tissue evidence="10">Leaf</tissue>
    </source>
</reference>
<dbReference type="CDD" id="cd00167">
    <property type="entry name" value="SANT"/>
    <property type="match status" value="2"/>
</dbReference>
<dbReference type="Proteomes" id="UP001417504">
    <property type="component" value="Unassembled WGS sequence"/>
</dbReference>
<evidence type="ECO:0000256" key="1">
    <source>
        <dbReference type="ARBA" id="ARBA00004123"/>
    </source>
</evidence>
<evidence type="ECO:0000256" key="2">
    <source>
        <dbReference type="ARBA" id="ARBA00023015"/>
    </source>
</evidence>
<proteinExistence type="predicted"/>
<evidence type="ECO:0000313" key="10">
    <source>
        <dbReference type="EMBL" id="KAK9153630.1"/>
    </source>
</evidence>
<keyword evidence="3" id="KW-0238">DNA-binding</keyword>
<comment type="subcellular location">
    <subcellularLocation>
        <location evidence="1">Nucleus</location>
    </subcellularLocation>
</comment>
<name>A0AAP0KLW0_9MAGN</name>
<dbReference type="InterPro" id="IPR017930">
    <property type="entry name" value="Myb_dom"/>
</dbReference>